<dbReference type="Proteomes" id="UP000236290">
    <property type="component" value="Unassembled WGS sequence"/>
</dbReference>
<keyword evidence="1" id="KW-0677">Repeat</keyword>
<dbReference type="EMBL" id="MTYI01000020">
    <property type="protein sequence ID" value="PNP58742.1"/>
    <property type="molecule type" value="Genomic_DNA"/>
</dbReference>
<dbReference type="OrthoDB" id="1577640at2759"/>
<gene>
    <name evidence="5" type="ORF">THARTR1_01758</name>
</gene>
<accession>A0A2K0ULV5</accession>
<organism evidence="5 6">
    <name type="scientific">Trichoderma harzianum</name>
    <name type="common">Hypocrea lixii</name>
    <dbReference type="NCBI Taxonomy" id="5544"/>
    <lineage>
        <taxon>Eukaryota</taxon>
        <taxon>Fungi</taxon>
        <taxon>Dikarya</taxon>
        <taxon>Ascomycota</taxon>
        <taxon>Pezizomycotina</taxon>
        <taxon>Sordariomycetes</taxon>
        <taxon>Hypocreomycetidae</taxon>
        <taxon>Hypocreales</taxon>
        <taxon>Hypocreaceae</taxon>
        <taxon>Trichoderma</taxon>
    </lineage>
</organism>
<feature type="domain" description="GPI inositol-deacylase winged helix" evidence="3">
    <location>
        <begin position="254"/>
        <end position="341"/>
    </location>
</feature>
<dbReference type="Gene3D" id="3.40.50.300">
    <property type="entry name" value="P-loop containing nucleotide triphosphate hydrolases"/>
    <property type="match status" value="1"/>
</dbReference>
<reference evidence="5 6" key="1">
    <citation type="submission" date="2017-02" db="EMBL/GenBank/DDBJ databases">
        <title>Genomes of Trichoderma spp. with biocontrol activity.</title>
        <authorList>
            <person name="Gardiner D."/>
            <person name="Kazan K."/>
            <person name="Vos C."/>
            <person name="Harvey P."/>
        </authorList>
    </citation>
    <scope>NUCLEOTIDE SEQUENCE [LARGE SCALE GENOMIC DNA]</scope>
    <source>
        <strain evidence="5 6">Tr1</strain>
    </source>
</reference>
<dbReference type="PANTHER" id="PTHR10039:SF15">
    <property type="entry name" value="NACHT DOMAIN-CONTAINING PROTEIN"/>
    <property type="match status" value="1"/>
</dbReference>
<evidence type="ECO:0000313" key="6">
    <source>
        <dbReference type="Proteomes" id="UP000236290"/>
    </source>
</evidence>
<dbReference type="PANTHER" id="PTHR10039">
    <property type="entry name" value="AMELOGENIN"/>
    <property type="match status" value="1"/>
</dbReference>
<feature type="domain" description="Nephrocystin 3-like N-terminal" evidence="4">
    <location>
        <begin position="1"/>
        <end position="144"/>
    </location>
</feature>
<evidence type="ECO:0000256" key="1">
    <source>
        <dbReference type="ARBA" id="ARBA00022737"/>
    </source>
</evidence>
<name>A0A2K0ULV5_TRIHA</name>
<evidence type="ECO:0000259" key="3">
    <source>
        <dbReference type="Pfam" id="PF22939"/>
    </source>
</evidence>
<dbReference type="AlphaFoldDB" id="A0A2K0ULV5"/>
<evidence type="ECO:0000256" key="2">
    <source>
        <dbReference type="SAM" id="MobiDB-lite"/>
    </source>
</evidence>
<protein>
    <recommendedName>
        <fullName evidence="7">NACHT domain-containing protein</fullName>
    </recommendedName>
</protein>
<proteinExistence type="predicted"/>
<sequence length="490" mass="55452">MLFCQGIPGAGKTILTSMAIDQLTTTFQDDMDTGIAYIYFDYRQKEETAERLLRNLLKQLAQKRSSLPTCVSAMYKQDTDQGIPPSLEAISLALQTVARDYSKTFIIIDANDECTNSNDCQVKFLEEILNLCNKSAANIFATSRPNTEIANRFKGATFIEICARGEDIRQYLNGNMDHLLSDSVRNDMELRTEIEKAIVSSVQGMFLLAKLHLNSLAGKFTIKDIRNTLEKLSVGSEAYDDAYKGMMRRFDSQNQQRRELARRALSWIVYAKRPLSTTELQQALAVEHWHHELDDRNFTSIEDIVSVCAGLVTIVRQSDQPSGQQSSIVRLVHYTAQDYFERTQAEWFPNAESEITNSCITYLSFSVFDSGFCTTDTDFEERLASNPFYNYSARNWGYHARNITPLPQQAMAFIGCDAKVQASGQVLMAHKPTWKDSNYSQQFPKKMIGQHLAAYFGIRELFENTLDDQSLDADDGHGRTPLSYATSNGH</sequence>
<dbReference type="Pfam" id="PF24883">
    <property type="entry name" value="NPHP3_N"/>
    <property type="match status" value="1"/>
</dbReference>
<evidence type="ECO:0000313" key="5">
    <source>
        <dbReference type="EMBL" id="PNP58742.1"/>
    </source>
</evidence>
<dbReference type="InterPro" id="IPR056884">
    <property type="entry name" value="NPHP3-like_N"/>
</dbReference>
<comment type="caution">
    <text evidence="5">The sequence shown here is derived from an EMBL/GenBank/DDBJ whole genome shotgun (WGS) entry which is preliminary data.</text>
</comment>
<dbReference type="SUPFAM" id="SSF52540">
    <property type="entry name" value="P-loop containing nucleoside triphosphate hydrolases"/>
    <property type="match status" value="1"/>
</dbReference>
<dbReference type="InterPro" id="IPR054471">
    <property type="entry name" value="GPIID_WHD"/>
</dbReference>
<evidence type="ECO:0000259" key="4">
    <source>
        <dbReference type="Pfam" id="PF24883"/>
    </source>
</evidence>
<dbReference type="InterPro" id="IPR027417">
    <property type="entry name" value="P-loop_NTPase"/>
</dbReference>
<evidence type="ECO:0008006" key="7">
    <source>
        <dbReference type="Google" id="ProtNLM"/>
    </source>
</evidence>
<feature type="region of interest" description="Disordered" evidence="2">
    <location>
        <begin position="470"/>
        <end position="490"/>
    </location>
</feature>
<dbReference type="Pfam" id="PF22939">
    <property type="entry name" value="WHD_GPIID"/>
    <property type="match status" value="1"/>
</dbReference>